<evidence type="ECO:0000313" key="2">
    <source>
        <dbReference type="Proteomes" id="UP000199421"/>
    </source>
</evidence>
<protein>
    <submittedName>
        <fullName evidence="1">Uncharacterized protein</fullName>
    </submittedName>
</protein>
<evidence type="ECO:0000313" key="1">
    <source>
        <dbReference type="EMBL" id="SEK37382.1"/>
    </source>
</evidence>
<reference evidence="2" key="1">
    <citation type="submission" date="2016-10" db="EMBL/GenBank/DDBJ databases">
        <authorList>
            <person name="Varghese N."/>
            <person name="Submissions S."/>
        </authorList>
    </citation>
    <scope>NUCLEOTIDE SEQUENCE [LARGE SCALE GENOMIC DNA]</scope>
    <source>
        <strain evidence="2">DSM 18733</strain>
    </source>
</reference>
<accession>A0A1H7GK77</accession>
<proteinExistence type="predicted"/>
<keyword evidence="2" id="KW-1185">Reference proteome</keyword>
<sequence length="139" mass="15394">MLLGGMLLSNCVDKQKNDSYTRVVFDPGALKFFASSVNKKQETMAALYGNDKAYQTLSKGDSISAAGTILRLVTWRYHDNPQYTGGTINGELLSVESVYVNEAGKASYELEASALQSETNEVADKQERIKYIMSYKPVF</sequence>
<gene>
    <name evidence="1" type="ORF">SAMN05661044_00082</name>
</gene>
<name>A0A1H7GK77_OLID1</name>
<organism evidence="1 2">
    <name type="scientific">Olivibacter domesticus</name>
    <name type="common">Pseudosphingobacterium domesticum</name>
    <dbReference type="NCBI Taxonomy" id="407022"/>
    <lineage>
        <taxon>Bacteria</taxon>
        <taxon>Pseudomonadati</taxon>
        <taxon>Bacteroidota</taxon>
        <taxon>Sphingobacteriia</taxon>
        <taxon>Sphingobacteriales</taxon>
        <taxon>Sphingobacteriaceae</taxon>
        <taxon>Olivibacter</taxon>
    </lineage>
</organism>
<dbReference type="AlphaFoldDB" id="A0A1H7GK77"/>
<dbReference type="STRING" id="407022.SAMN05661044_00082"/>
<dbReference type="Proteomes" id="UP000199421">
    <property type="component" value="Unassembled WGS sequence"/>
</dbReference>
<dbReference type="EMBL" id="FOAF01000001">
    <property type="protein sequence ID" value="SEK37382.1"/>
    <property type="molecule type" value="Genomic_DNA"/>
</dbReference>